<evidence type="ECO:0000313" key="2">
    <source>
        <dbReference type="Proteomes" id="UP000267376"/>
    </source>
</evidence>
<protein>
    <submittedName>
        <fullName evidence="1">Winged helix-turn-helix DNA-binding domain protein</fullName>
    </submittedName>
</protein>
<dbReference type="InterPro" id="IPR036388">
    <property type="entry name" value="WH-like_DNA-bd_sf"/>
</dbReference>
<keyword evidence="1" id="KW-0238">DNA-binding</keyword>
<dbReference type="GO" id="GO:0003677">
    <property type="term" value="F:DNA binding"/>
    <property type="evidence" value="ECO:0007669"/>
    <property type="project" value="UniProtKB-KW"/>
</dbReference>
<accession>A0A2I7REF0</accession>
<organism evidence="1 2">
    <name type="scientific">Vibrio phage 1.169.O._10N.261.52.B1</name>
    <dbReference type="NCBI Taxonomy" id="1881213"/>
    <lineage>
        <taxon>Viruses</taxon>
        <taxon>Duplodnaviria</taxon>
        <taxon>Heunggongvirae</taxon>
        <taxon>Uroviricota</taxon>
        <taxon>Caudoviricetes</taxon>
        <taxon>Schitoviridae</taxon>
        <taxon>Mukerjeevirus</taxon>
        <taxon>Mukerjeevirus mv52B1</taxon>
    </lineage>
</organism>
<evidence type="ECO:0000313" key="1">
    <source>
        <dbReference type="EMBL" id="AUR92038.1"/>
    </source>
</evidence>
<name>A0A2I7REF0_9CAUD</name>
<gene>
    <name evidence="1" type="ORF">NVP1169O_10</name>
</gene>
<reference evidence="1 2" key="1">
    <citation type="submission" date="2017-11" db="EMBL/GenBank/DDBJ databases">
        <title>A major lineage of nontailed dsDNA viruses as unrecognized killers of marine bacteria.</title>
        <authorList>
            <person name="Kauffman K.M."/>
            <person name="Hussain F.A."/>
            <person name="Yang J."/>
            <person name="Arevalo P."/>
            <person name="Brown J.M."/>
            <person name="Chang W.K."/>
            <person name="VanInsberghe D."/>
            <person name="Elsherbini J."/>
            <person name="Cutler M.B."/>
            <person name="Kelly L."/>
            <person name="Polz M.F."/>
        </authorList>
    </citation>
    <scope>NUCLEOTIDE SEQUENCE [LARGE SCALE GENOMIC DNA]</scope>
</reference>
<dbReference type="Proteomes" id="UP000267376">
    <property type="component" value="Segment"/>
</dbReference>
<dbReference type="Gene3D" id="1.10.10.10">
    <property type="entry name" value="Winged helix-like DNA-binding domain superfamily/Winged helix DNA-binding domain"/>
    <property type="match status" value="1"/>
</dbReference>
<dbReference type="EMBL" id="MG592536">
    <property type="protein sequence ID" value="AUR92038.1"/>
    <property type="molecule type" value="Genomic_DNA"/>
</dbReference>
<sequence length="129" mass="14940">MSVATKIKQLIQEHGEMRVATLRKHFPECNENTVRTALWRLTQEGVLKRVGYGQYSLNDGKRGYDTYYHEVLAQLEKGTPVYLDDLVKLTHSTRSKVASRITYMRSLGVPIYSLGHNEECRYLLFEDIT</sequence>
<keyword evidence="2" id="KW-1185">Reference proteome</keyword>
<proteinExistence type="predicted"/>